<comment type="caution">
    <text evidence="2">The sequence shown here is derived from an EMBL/GenBank/DDBJ whole genome shotgun (WGS) entry which is preliminary data.</text>
</comment>
<reference evidence="2 3" key="1">
    <citation type="submission" date="2019-12" db="EMBL/GenBank/DDBJ databases">
        <authorList>
            <person name="Kim Y.S."/>
        </authorList>
    </citation>
    <scope>NUCLEOTIDE SEQUENCE [LARGE SCALE GENOMIC DNA]</scope>
    <source>
        <strain evidence="2 3">GA093</strain>
    </source>
</reference>
<keyword evidence="1" id="KW-0732">Signal</keyword>
<protein>
    <recommendedName>
        <fullName evidence="4">Beta-lactamase-inhibitor-like PepSY-like domain-containing protein</fullName>
    </recommendedName>
</protein>
<dbReference type="EMBL" id="WSTB01000002">
    <property type="protein sequence ID" value="MWB93504.1"/>
    <property type="molecule type" value="Genomic_DNA"/>
</dbReference>
<accession>A0A6I4NQR0</accession>
<dbReference type="RefSeq" id="WP_160373432.1">
    <property type="nucleotide sequence ID" value="NZ_WSTB01000002.1"/>
</dbReference>
<feature type="signal peptide" evidence="1">
    <location>
        <begin position="1"/>
        <end position="19"/>
    </location>
</feature>
<proteinExistence type="predicted"/>
<evidence type="ECO:0008006" key="4">
    <source>
        <dbReference type="Google" id="ProtNLM"/>
    </source>
</evidence>
<feature type="chain" id="PRO_5026154921" description="Beta-lactamase-inhibitor-like PepSY-like domain-containing protein" evidence="1">
    <location>
        <begin position="20"/>
        <end position="99"/>
    </location>
</feature>
<name>A0A6I4NQR0_9FLAO</name>
<dbReference type="Proteomes" id="UP000471501">
    <property type="component" value="Unassembled WGS sequence"/>
</dbReference>
<gene>
    <name evidence="2" type="ORF">GON26_03975</name>
</gene>
<evidence type="ECO:0000313" key="3">
    <source>
        <dbReference type="Proteomes" id="UP000471501"/>
    </source>
</evidence>
<organism evidence="2 3">
    <name type="scientific">Flavobacterium hydrocarbonoxydans</name>
    <dbReference type="NCBI Taxonomy" id="2683249"/>
    <lineage>
        <taxon>Bacteria</taxon>
        <taxon>Pseudomonadati</taxon>
        <taxon>Bacteroidota</taxon>
        <taxon>Flavobacteriia</taxon>
        <taxon>Flavobacteriales</taxon>
        <taxon>Flavobacteriaceae</taxon>
        <taxon>Flavobacterium</taxon>
    </lineage>
</organism>
<sequence length="99" mass="10976">MKNLIVTAVILLGTLSMNADTARTKTSDVNIINVQDDYKEIALDALPAEVQATIKNSFPGSKLVKAYVNPKKQYKLELLTGESNHYVFTDEKGNIAKKY</sequence>
<dbReference type="Gene3D" id="3.40.1420.30">
    <property type="match status" value="1"/>
</dbReference>
<evidence type="ECO:0000256" key="1">
    <source>
        <dbReference type="SAM" id="SignalP"/>
    </source>
</evidence>
<dbReference type="SUPFAM" id="SSF160574">
    <property type="entry name" value="BT0923-like"/>
    <property type="match status" value="1"/>
</dbReference>
<keyword evidence="3" id="KW-1185">Reference proteome</keyword>
<evidence type="ECO:0000313" key="2">
    <source>
        <dbReference type="EMBL" id="MWB93504.1"/>
    </source>
</evidence>
<dbReference type="AlphaFoldDB" id="A0A6I4NQR0"/>